<gene>
    <name evidence="3" type="ORF">G9Q37_19700</name>
</gene>
<dbReference type="InterPro" id="IPR036737">
    <property type="entry name" value="OmpA-like_sf"/>
</dbReference>
<dbReference type="PROSITE" id="PS51123">
    <property type="entry name" value="OMPA_2"/>
    <property type="match status" value="1"/>
</dbReference>
<dbReference type="PANTHER" id="PTHR30329">
    <property type="entry name" value="STATOR ELEMENT OF FLAGELLAR MOTOR COMPLEX"/>
    <property type="match status" value="1"/>
</dbReference>
<accession>A0A6G8IM81</accession>
<name>A0A6G8IM81_9BURK</name>
<evidence type="ECO:0000313" key="3">
    <source>
        <dbReference type="EMBL" id="QIM54219.1"/>
    </source>
</evidence>
<dbReference type="Pfam" id="PF00691">
    <property type="entry name" value="OmpA"/>
    <property type="match status" value="1"/>
</dbReference>
<dbReference type="PROSITE" id="PS51257">
    <property type="entry name" value="PROKAR_LIPOPROTEIN"/>
    <property type="match status" value="1"/>
</dbReference>
<keyword evidence="4" id="KW-1185">Reference proteome</keyword>
<dbReference type="AlphaFoldDB" id="A0A6G8IM81"/>
<dbReference type="InterPro" id="IPR006665">
    <property type="entry name" value="OmpA-like"/>
</dbReference>
<sequence>MNRHALLRPLLLLPLAALLAACGPTLPRSYVVLLPDRDGKVGQVVVTGPQGRQVLTQAGQVAALDGRAPATSPTPAQIEADFGAARDALPAAPEQHLLYFVLGSTQLTEPAEAALQQLIAQLRARPPQALATTEVVVSGHTDTMGSEADNLTLSAQRAALVASRLKASGLSFLSLRQEAHGEKNLLVPTKDETPEPRNRRVEVTVR</sequence>
<dbReference type="RefSeq" id="WP_166229979.1">
    <property type="nucleotide sequence ID" value="NZ_CP049989.1"/>
</dbReference>
<dbReference type="GO" id="GO:0016020">
    <property type="term" value="C:membrane"/>
    <property type="evidence" value="ECO:0007669"/>
    <property type="project" value="UniProtKB-UniRule"/>
</dbReference>
<dbReference type="Gene3D" id="3.30.1330.60">
    <property type="entry name" value="OmpA-like domain"/>
    <property type="match status" value="1"/>
</dbReference>
<dbReference type="KEGG" id="hcz:G9Q37_19700"/>
<dbReference type="PANTHER" id="PTHR30329:SF21">
    <property type="entry name" value="LIPOPROTEIN YIAD-RELATED"/>
    <property type="match status" value="1"/>
</dbReference>
<dbReference type="Proteomes" id="UP000503162">
    <property type="component" value="Chromosome"/>
</dbReference>
<dbReference type="InterPro" id="IPR050330">
    <property type="entry name" value="Bact_OuterMem_StrucFunc"/>
</dbReference>
<evidence type="ECO:0000259" key="2">
    <source>
        <dbReference type="PROSITE" id="PS51123"/>
    </source>
</evidence>
<reference evidence="3 4" key="1">
    <citation type="submission" date="2020-03" db="EMBL/GenBank/DDBJ databases">
        <title>Hydrogenophaga sp. nov. isolated from cyanobacterial mat.</title>
        <authorList>
            <person name="Thorat V."/>
            <person name="Kirdat K."/>
            <person name="Tiwarekar B."/>
            <person name="Costa E.D."/>
            <person name="Yadav A."/>
        </authorList>
    </citation>
    <scope>NUCLEOTIDE SEQUENCE [LARGE SCALE GENOMIC DNA]</scope>
    <source>
        <strain evidence="3 4">BA0156</strain>
    </source>
</reference>
<protein>
    <submittedName>
        <fullName evidence="3">OmpA family protein</fullName>
    </submittedName>
</protein>
<dbReference type="CDD" id="cd07185">
    <property type="entry name" value="OmpA_C-like"/>
    <property type="match status" value="1"/>
</dbReference>
<evidence type="ECO:0000313" key="4">
    <source>
        <dbReference type="Proteomes" id="UP000503162"/>
    </source>
</evidence>
<keyword evidence="1" id="KW-0472">Membrane</keyword>
<proteinExistence type="predicted"/>
<evidence type="ECO:0000256" key="1">
    <source>
        <dbReference type="PROSITE-ProRule" id="PRU00473"/>
    </source>
</evidence>
<feature type="domain" description="OmpA-like" evidence="2">
    <location>
        <begin position="87"/>
        <end position="206"/>
    </location>
</feature>
<organism evidence="3 4">
    <name type="scientific">Hydrogenophaga crocea</name>
    <dbReference type="NCBI Taxonomy" id="2716225"/>
    <lineage>
        <taxon>Bacteria</taxon>
        <taxon>Pseudomonadati</taxon>
        <taxon>Pseudomonadota</taxon>
        <taxon>Betaproteobacteria</taxon>
        <taxon>Burkholderiales</taxon>
        <taxon>Comamonadaceae</taxon>
        <taxon>Hydrogenophaga</taxon>
    </lineage>
</organism>
<dbReference type="EMBL" id="CP049989">
    <property type="protein sequence ID" value="QIM54219.1"/>
    <property type="molecule type" value="Genomic_DNA"/>
</dbReference>
<dbReference type="SUPFAM" id="SSF103088">
    <property type="entry name" value="OmpA-like"/>
    <property type="match status" value="1"/>
</dbReference>